<feature type="transmembrane region" description="Helical" evidence="1">
    <location>
        <begin position="37"/>
        <end position="63"/>
    </location>
</feature>
<evidence type="ECO:0000256" key="1">
    <source>
        <dbReference type="SAM" id="Phobius"/>
    </source>
</evidence>
<evidence type="ECO:0000313" key="3">
    <source>
        <dbReference type="Proteomes" id="UP001153076"/>
    </source>
</evidence>
<reference evidence="2" key="1">
    <citation type="submission" date="2022-04" db="EMBL/GenBank/DDBJ databases">
        <title>Carnegiea gigantea Genome sequencing and assembly v2.</title>
        <authorList>
            <person name="Copetti D."/>
            <person name="Sanderson M.J."/>
            <person name="Burquez A."/>
            <person name="Wojciechowski M.F."/>
        </authorList>
    </citation>
    <scope>NUCLEOTIDE SEQUENCE</scope>
    <source>
        <strain evidence="2">SGP5-SGP5p</strain>
        <tissue evidence="2">Aerial part</tissue>
    </source>
</reference>
<dbReference type="EMBL" id="JAKOGI010001030">
    <property type="protein sequence ID" value="KAJ8428286.1"/>
    <property type="molecule type" value="Genomic_DNA"/>
</dbReference>
<keyword evidence="1" id="KW-0472">Membrane</keyword>
<dbReference type="AlphaFoldDB" id="A0A9Q1JNL7"/>
<sequence length="430" mass="47854">MGFFPYGTTGGACSQNNSSVYPKQGVTMKGGKQGSRVYLLGLLVHKVLSLLFLTALGFGCHLLRSGIPSFKDRQNQTKRLTNIEATNTFRKILKDQKARRGKEEPIQRFPVTRLALPPLRALHRFYSLSHKFGDGSGLIILPYVELEVADRLSLFICGFPEGSGKFPQPDSRRIKRKSYFQYFTFDFFSMAVMKPGLLLKQYHPKSLVSLGALWTVCTRLNARAVQLVLVQNLFNYPVKREPETVVESRAINCYTFGGRLIHGCIRLRDYESTPCTQEWAGAPWNFDPSATISGTDPSVDRPLFLRTDLSRLVDAFSEDEHLDDTSEAEEDVSPEEELVLVEATSAADFGGLGAEQGLPWMPSANNLSGLLMRGVGFVLAIRRTWKSFMTSALVISQGYDTYPLGLSILGVNEYSQLDHEGLPGSKWGTA</sequence>
<gene>
    <name evidence="2" type="ORF">Cgig2_027418</name>
</gene>
<keyword evidence="1" id="KW-0812">Transmembrane</keyword>
<comment type="caution">
    <text evidence="2">The sequence shown here is derived from an EMBL/GenBank/DDBJ whole genome shotgun (WGS) entry which is preliminary data.</text>
</comment>
<evidence type="ECO:0000313" key="2">
    <source>
        <dbReference type="EMBL" id="KAJ8428286.1"/>
    </source>
</evidence>
<organism evidence="2 3">
    <name type="scientific">Carnegiea gigantea</name>
    <dbReference type="NCBI Taxonomy" id="171969"/>
    <lineage>
        <taxon>Eukaryota</taxon>
        <taxon>Viridiplantae</taxon>
        <taxon>Streptophyta</taxon>
        <taxon>Embryophyta</taxon>
        <taxon>Tracheophyta</taxon>
        <taxon>Spermatophyta</taxon>
        <taxon>Magnoliopsida</taxon>
        <taxon>eudicotyledons</taxon>
        <taxon>Gunneridae</taxon>
        <taxon>Pentapetalae</taxon>
        <taxon>Caryophyllales</taxon>
        <taxon>Cactineae</taxon>
        <taxon>Cactaceae</taxon>
        <taxon>Cactoideae</taxon>
        <taxon>Echinocereeae</taxon>
        <taxon>Carnegiea</taxon>
    </lineage>
</organism>
<proteinExistence type="predicted"/>
<accession>A0A9Q1JNL7</accession>
<name>A0A9Q1JNL7_9CARY</name>
<keyword evidence="3" id="KW-1185">Reference proteome</keyword>
<dbReference type="Proteomes" id="UP001153076">
    <property type="component" value="Unassembled WGS sequence"/>
</dbReference>
<keyword evidence="1" id="KW-1133">Transmembrane helix</keyword>
<protein>
    <submittedName>
        <fullName evidence="2">Uncharacterized protein</fullName>
    </submittedName>
</protein>